<evidence type="ECO:0000313" key="3">
    <source>
        <dbReference type="EMBL" id="KAF2432111.1"/>
    </source>
</evidence>
<feature type="compositionally biased region" description="Basic residues" evidence="1">
    <location>
        <begin position="276"/>
        <end position="297"/>
    </location>
</feature>
<organism evidence="3 4">
    <name type="scientific">Tothia fuscella</name>
    <dbReference type="NCBI Taxonomy" id="1048955"/>
    <lineage>
        <taxon>Eukaryota</taxon>
        <taxon>Fungi</taxon>
        <taxon>Dikarya</taxon>
        <taxon>Ascomycota</taxon>
        <taxon>Pezizomycotina</taxon>
        <taxon>Dothideomycetes</taxon>
        <taxon>Pleosporomycetidae</taxon>
        <taxon>Venturiales</taxon>
        <taxon>Cylindrosympodiaceae</taxon>
        <taxon>Tothia</taxon>
    </lineage>
</organism>
<sequence length="308" mass="35917">MASRNARRQQHNLFPAVVPNCTDLWSRSCNYVRLLLCLFGYWILQSLLAWLLTLIGLGRSFPQHEATNSNRLLPWHELMGFDGRLSQDELIVFYRAMQQNPLYQLLYMTKPQRPPVSLGIDHLAAGVLNLCTVSLIWLICPSKVYNPTIDAFNTRFAPQSSINSERRFNRNRFLRRCGFRATQFTLSYGFGIHVYRTRKFNGMMPCLINMSLLTSLIYCGMGYWVPRDLALSILIVHTLLEFVGIIFNCCYGRVNRDWDPSGEQTRAIRRQEAKAARRQRKRPNVSRRLPIRSHHEHRKESTRPTPEN</sequence>
<evidence type="ECO:0000313" key="4">
    <source>
        <dbReference type="Proteomes" id="UP000800235"/>
    </source>
</evidence>
<dbReference type="EMBL" id="MU007028">
    <property type="protein sequence ID" value="KAF2432111.1"/>
    <property type="molecule type" value="Genomic_DNA"/>
</dbReference>
<keyword evidence="4" id="KW-1185">Reference proteome</keyword>
<feature type="transmembrane region" description="Helical" evidence="2">
    <location>
        <begin position="231"/>
        <end position="251"/>
    </location>
</feature>
<feature type="transmembrane region" description="Helical" evidence="2">
    <location>
        <begin position="34"/>
        <end position="57"/>
    </location>
</feature>
<comment type="caution">
    <text evidence="3">The sequence shown here is derived from an EMBL/GenBank/DDBJ whole genome shotgun (WGS) entry which is preliminary data.</text>
</comment>
<gene>
    <name evidence="3" type="ORF">EJ08DRAFT_163352</name>
</gene>
<keyword evidence="2" id="KW-1133">Transmembrane helix</keyword>
<feature type="transmembrane region" description="Helical" evidence="2">
    <location>
        <begin position="123"/>
        <end position="140"/>
    </location>
</feature>
<feature type="region of interest" description="Disordered" evidence="1">
    <location>
        <begin position="262"/>
        <end position="308"/>
    </location>
</feature>
<reference evidence="3" key="1">
    <citation type="journal article" date="2020" name="Stud. Mycol.">
        <title>101 Dothideomycetes genomes: a test case for predicting lifestyles and emergence of pathogens.</title>
        <authorList>
            <person name="Haridas S."/>
            <person name="Albert R."/>
            <person name="Binder M."/>
            <person name="Bloem J."/>
            <person name="Labutti K."/>
            <person name="Salamov A."/>
            <person name="Andreopoulos B."/>
            <person name="Baker S."/>
            <person name="Barry K."/>
            <person name="Bills G."/>
            <person name="Bluhm B."/>
            <person name="Cannon C."/>
            <person name="Castanera R."/>
            <person name="Culley D."/>
            <person name="Daum C."/>
            <person name="Ezra D."/>
            <person name="Gonzalez J."/>
            <person name="Henrissat B."/>
            <person name="Kuo A."/>
            <person name="Liang C."/>
            <person name="Lipzen A."/>
            <person name="Lutzoni F."/>
            <person name="Magnuson J."/>
            <person name="Mondo S."/>
            <person name="Nolan M."/>
            <person name="Ohm R."/>
            <person name="Pangilinan J."/>
            <person name="Park H.-J."/>
            <person name="Ramirez L."/>
            <person name="Alfaro M."/>
            <person name="Sun H."/>
            <person name="Tritt A."/>
            <person name="Yoshinaga Y."/>
            <person name="Zwiers L.-H."/>
            <person name="Turgeon B."/>
            <person name="Goodwin S."/>
            <person name="Spatafora J."/>
            <person name="Crous P."/>
            <person name="Grigoriev I."/>
        </authorList>
    </citation>
    <scope>NUCLEOTIDE SEQUENCE</scope>
    <source>
        <strain evidence="3">CBS 130266</strain>
    </source>
</reference>
<name>A0A9P4U058_9PEZI</name>
<dbReference type="AlphaFoldDB" id="A0A9P4U058"/>
<feature type="transmembrane region" description="Helical" evidence="2">
    <location>
        <begin position="206"/>
        <end position="225"/>
    </location>
</feature>
<keyword evidence="2" id="KW-0812">Transmembrane</keyword>
<evidence type="ECO:0000256" key="2">
    <source>
        <dbReference type="SAM" id="Phobius"/>
    </source>
</evidence>
<evidence type="ECO:0000256" key="1">
    <source>
        <dbReference type="SAM" id="MobiDB-lite"/>
    </source>
</evidence>
<dbReference type="Proteomes" id="UP000800235">
    <property type="component" value="Unassembled WGS sequence"/>
</dbReference>
<proteinExistence type="predicted"/>
<accession>A0A9P4U058</accession>
<protein>
    <submittedName>
        <fullName evidence="3">Uncharacterized protein</fullName>
    </submittedName>
</protein>
<keyword evidence="2" id="KW-0472">Membrane</keyword>